<dbReference type="Gene3D" id="3.40.50.2060">
    <property type="match status" value="1"/>
</dbReference>
<dbReference type="PIRSF" id="PIRSF005715">
    <property type="entry name" value="VPS45_Sec1"/>
    <property type="match status" value="1"/>
</dbReference>
<dbReference type="Gene3D" id="3.40.50.1910">
    <property type="match status" value="1"/>
</dbReference>
<dbReference type="Gene3D" id="1.25.40.60">
    <property type="match status" value="1"/>
</dbReference>
<dbReference type="EMBL" id="HBIX01015240">
    <property type="protein sequence ID" value="CAE0718347.1"/>
    <property type="molecule type" value="Transcribed_RNA"/>
</dbReference>
<feature type="compositionally biased region" description="Basic and acidic residues" evidence="2">
    <location>
        <begin position="541"/>
        <end position="557"/>
    </location>
</feature>
<evidence type="ECO:0000256" key="1">
    <source>
        <dbReference type="ARBA" id="ARBA00009884"/>
    </source>
</evidence>
<dbReference type="InterPro" id="IPR036045">
    <property type="entry name" value="Sec1-like_sf"/>
</dbReference>
<organism evidence="3">
    <name type="scientific">Pseudo-nitzschia australis</name>
    <dbReference type="NCBI Taxonomy" id="44445"/>
    <lineage>
        <taxon>Eukaryota</taxon>
        <taxon>Sar</taxon>
        <taxon>Stramenopiles</taxon>
        <taxon>Ochrophyta</taxon>
        <taxon>Bacillariophyta</taxon>
        <taxon>Bacillariophyceae</taxon>
        <taxon>Bacillariophycidae</taxon>
        <taxon>Bacillariales</taxon>
        <taxon>Bacillariaceae</taxon>
        <taxon>Pseudo-nitzschia</taxon>
    </lineage>
</organism>
<proteinExistence type="inferred from homology"/>
<gene>
    <name evidence="3" type="ORF">PAUS00366_LOCUS11101</name>
</gene>
<dbReference type="InterPro" id="IPR043127">
    <property type="entry name" value="Sec-1-like_dom3a"/>
</dbReference>
<comment type="similarity">
    <text evidence="1">Belongs to the STXBP/unc-18/SEC1 family.</text>
</comment>
<feature type="region of interest" description="Disordered" evidence="2">
    <location>
        <begin position="457"/>
        <end position="491"/>
    </location>
</feature>
<protein>
    <submittedName>
        <fullName evidence="3">Uncharacterized protein</fullName>
    </submittedName>
</protein>
<dbReference type="SUPFAM" id="SSF56815">
    <property type="entry name" value="Sec1/munc18-like (SM) proteins"/>
    <property type="match status" value="1"/>
</dbReference>
<dbReference type="InterPro" id="IPR027482">
    <property type="entry name" value="Sec1-like_dom2"/>
</dbReference>
<feature type="region of interest" description="Disordered" evidence="2">
    <location>
        <begin position="530"/>
        <end position="569"/>
    </location>
</feature>
<dbReference type="InterPro" id="IPR001619">
    <property type="entry name" value="Sec1-like"/>
</dbReference>
<name>A0A7S4AK82_9STRA</name>
<accession>A0A7S4AK82</accession>
<dbReference type="InterPro" id="IPR043154">
    <property type="entry name" value="Sec-1-like_dom1"/>
</dbReference>
<dbReference type="AlphaFoldDB" id="A0A7S4AK82"/>
<dbReference type="GO" id="GO:0016192">
    <property type="term" value="P:vesicle-mediated transport"/>
    <property type="evidence" value="ECO:0007669"/>
    <property type="project" value="InterPro"/>
</dbReference>
<dbReference type="PANTHER" id="PTHR11679">
    <property type="entry name" value="VESICLE PROTEIN SORTING-ASSOCIATED"/>
    <property type="match status" value="1"/>
</dbReference>
<dbReference type="Pfam" id="PF00995">
    <property type="entry name" value="Sec1"/>
    <property type="match status" value="1"/>
</dbReference>
<evidence type="ECO:0000313" key="3">
    <source>
        <dbReference type="EMBL" id="CAE0718347.1"/>
    </source>
</evidence>
<dbReference type="Gene3D" id="3.90.830.10">
    <property type="entry name" value="Syntaxin Binding Protein 1, Chain A, domain 2"/>
    <property type="match status" value="1"/>
</dbReference>
<reference evidence="3" key="1">
    <citation type="submission" date="2021-01" db="EMBL/GenBank/DDBJ databases">
        <authorList>
            <person name="Corre E."/>
            <person name="Pelletier E."/>
            <person name="Niang G."/>
            <person name="Scheremetjew M."/>
            <person name="Finn R."/>
            <person name="Kale V."/>
            <person name="Holt S."/>
            <person name="Cochrane G."/>
            <person name="Meng A."/>
            <person name="Brown T."/>
            <person name="Cohen L."/>
        </authorList>
    </citation>
    <scope>NUCLEOTIDE SEQUENCE</scope>
    <source>
        <strain evidence="3">10249 10 AB</strain>
    </source>
</reference>
<evidence type="ECO:0000256" key="2">
    <source>
        <dbReference type="SAM" id="MobiDB-lite"/>
    </source>
</evidence>
<sequence>MRFCTKNTEAHPGWKVLIVDEPAMKVVSAAVGMYDIMEQQVSIVESLEKVRAPFKDMAAIYILSPTQDSIKRLLDDYSDKTTVLYGNAVFLYFLGSVSQEMMQQLKQCKQLIKRLKAMAEINVDFLIQEQRAFILDMNDPFASFFRGSGRKSVELKTAEKLVTLCATLFEYPYIRYKQDSKVCSRIASIFKKKMDQFVSANPSWWYQGSGNCPTRNAERDRSTLLLLDRSSDCLTPLLHDFNYQAMVNDLLDIKGDKITYKADVPDNPKKKEDKDVLLNEKDKLWVEMRGDHVAKVIEVLTERIQEVMNSSTSMVARKDKNMSLAQLASAMKDLPEYREVTSKLNQHMHIAHGCMDKFTKAGLYDLGDLEQTLATGKDEDDEYTKLSETIDRCEDTLLNLKSPKDRLRLVLIAIISQGGLTTENKESLLQAAKFGRKELAVLDSLIHIGIQSVNDNPSPAITKEPKKGGFLGGFRSRTASQDSEEENEYTSSRYVPPLKKILKDLVTNQLSIDDYPSVIPMPLIANSTSTGIASSARRRGKAEGNNKKKGGATDKWGKKQKGSGPTHYDGGRNIVFMVGGLSFTELRVVRNVMEKEEREIIAGSTKFISPNAFISDLKTLAKESKS</sequence>